<evidence type="ECO:0000313" key="2">
    <source>
        <dbReference type="Proteomes" id="UP000006639"/>
    </source>
</evidence>
<dbReference type="EMBL" id="CP002130">
    <property type="protein sequence ID" value="AEI89353.1"/>
    <property type="molecule type" value="Genomic_DNA"/>
</dbReference>
<dbReference type="HOGENOM" id="CLU_2523865_0_0_5"/>
<dbReference type="STRING" id="696127.midi_01076"/>
<dbReference type="KEGG" id="mmn:midi_01076"/>
<dbReference type="Proteomes" id="UP000006639">
    <property type="component" value="Chromosome"/>
</dbReference>
<proteinExistence type="predicted"/>
<evidence type="ECO:0000313" key="1">
    <source>
        <dbReference type="EMBL" id="AEI89353.1"/>
    </source>
</evidence>
<accession>F7XTZ4</accession>
<keyword evidence="2" id="KW-1185">Reference proteome</keyword>
<gene>
    <name evidence="1" type="ordered locus">midi_01076</name>
</gene>
<reference evidence="1 2" key="1">
    <citation type="journal article" date="2011" name="Mol. Biol. Evol.">
        <title>Phylogenomic evidence for the presence of a flagellum and cbb3 oxidase in the free-living mitochondrial ancestor.</title>
        <authorList>
            <person name="Sassera D."/>
            <person name="Lo N."/>
            <person name="Epis S."/>
            <person name="D'Auria G."/>
            <person name="Montagna M."/>
            <person name="Comandatore F."/>
            <person name="Horner D."/>
            <person name="Pereto J."/>
            <person name="Luciano A.M."/>
            <person name="Franciosi F."/>
            <person name="Ferri E."/>
            <person name="Crotti E."/>
            <person name="Bazzocchi C."/>
            <person name="Daffonchio D."/>
            <person name="Sacchi L."/>
            <person name="Moya A."/>
            <person name="Latorre A."/>
            <person name="Bandi C."/>
        </authorList>
    </citation>
    <scope>NUCLEOTIDE SEQUENCE [LARGE SCALE GENOMIC DNA]</scope>
    <source>
        <strain evidence="1 2">IricVA</strain>
    </source>
</reference>
<protein>
    <recommendedName>
        <fullName evidence="3">Flagellar protein FlgJ N-terminal domain-containing protein</fullName>
    </recommendedName>
</protein>
<name>F7XTZ4_MIDMI</name>
<organism evidence="1 2">
    <name type="scientific">Midichloria mitochondrii (strain IricVA)</name>
    <dbReference type="NCBI Taxonomy" id="696127"/>
    <lineage>
        <taxon>Bacteria</taxon>
        <taxon>Pseudomonadati</taxon>
        <taxon>Pseudomonadota</taxon>
        <taxon>Alphaproteobacteria</taxon>
        <taxon>Rickettsiales</taxon>
        <taxon>Candidatus Midichloriaceae</taxon>
        <taxon>Candidatus Midichloria</taxon>
    </lineage>
</organism>
<evidence type="ECO:0008006" key="3">
    <source>
        <dbReference type="Google" id="ProtNLM"/>
    </source>
</evidence>
<dbReference type="RefSeq" id="WP_013951546.1">
    <property type="nucleotide sequence ID" value="NC_015722.1"/>
</dbReference>
<sequence>MQVTSINNKNIDKAAFKMTEMFVREMLKPLLEEVTKSLNVGDSVDSEVYAYLLQEKLGEQIASSVNIQDSIRKYLAAYNPNNEA</sequence>
<dbReference type="AlphaFoldDB" id="F7XTZ4"/>